<keyword evidence="13" id="KW-1185">Reference proteome</keyword>
<keyword evidence="1" id="KW-0479">Metal-binding</keyword>
<keyword evidence="2" id="KW-0863">Zinc-finger</keyword>
<sequence>MERTPTEDPTTPQTPSTNVERQKNPVASKCKVCGASARYSYYGAIVCHSCKMFFKRNAQDRQATLKCHFNNDCDININTRHTCASCRLAKCFINGMCIELIRSHRPEKSDKNEKTKLTTDPIPTMLVTTNDKQNPEHSVSHWIETLNILESDQSTLTLNQWNLLSNLVYCFDENSGYAFVENFIEEQNRLPLKLRFKYSSVYDLFKSMMGNIQLVFEKNRDFLSLSRHDRTTLLRTTAEFTTSIGGMFTLRQYKLFDYPPFYESAEIIFHPTAAIFIKRVIDQLDPDNTFIKLILSILAFSTINYTMYKENIQINLTNIKAILPIQDMYIDLTWRYLLYKYGHHQAAIRLSNLVKCLFAAIDAIIEAHESQKTPTEDSATSQILCTNVKRQKNPSPSECKICGSPARYSYYGVIVCHSCKMFFKRNAQDRQVTLKCHFNNDCDININTRHTCASCRLEKCLKIGMCIEMIRSSRCEENHKNEKRKLIVDSNQSTSTTSLIINKKHKSEHIPRLSLLESDQSTLSINQWNFLSNLVYCFDENIGYEYVKHCLEEQNRLPIKLRFKYSPFKLHSKKNRDILSLFHHDRTTLLRTAVEFTTDIGGMFTLRQYKLFDYPPFYESVEMIFKPSAAIFIKRVIDQLDPDNTFIKLILSILAFSTINYTMYRENAQINLINIKETLRIQDMYVDLAWQYLLYKYGHHEAVIRFSNLIRYLFFL</sequence>
<dbReference type="GO" id="GO:0030154">
    <property type="term" value="P:cell differentiation"/>
    <property type="evidence" value="ECO:0007669"/>
    <property type="project" value="TreeGrafter"/>
</dbReference>
<dbReference type="SMART" id="SM00399">
    <property type="entry name" value="ZnF_C4"/>
    <property type="match status" value="2"/>
</dbReference>
<dbReference type="InterPro" id="IPR050234">
    <property type="entry name" value="Nuclear_hormone_rcpt_NR1"/>
</dbReference>
<keyword evidence="5" id="KW-0238">DNA-binding</keyword>
<dbReference type="Proteomes" id="UP000663854">
    <property type="component" value="Unassembled WGS sequence"/>
</dbReference>
<feature type="region of interest" description="Disordered" evidence="9">
    <location>
        <begin position="1"/>
        <end position="22"/>
    </location>
</feature>
<evidence type="ECO:0000256" key="6">
    <source>
        <dbReference type="ARBA" id="ARBA00023163"/>
    </source>
</evidence>
<dbReference type="GO" id="GO:0008270">
    <property type="term" value="F:zinc ion binding"/>
    <property type="evidence" value="ECO:0007669"/>
    <property type="project" value="UniProtKB-KW"/>
</dbReference>
<evidence type="ECO:0000256" key="4">
    <source>
        <dbReference type="ARBA" id="ARBA00023015"/>
    </source>
</evidence>
<dbReference type="GO" id="GO:0004879">
    <property type="term" value="F:nuclear receptor activity"/>
    <property type="evidence" value="ECO:0007669"/>
    <property type="project" value="TreeGrafter"/>
</dbReference>
<keyword evidence="8" id="KW-0539">Nucleus</keyword>
<keyword evidence="4" id="KW-0805">Transcription regulation</keyword>
<feature type="domain" description="Nuclear receptor" evidence="10">
    <location>
        <begin position="396"/>
        <end position="472"/>
    </location>
</feature>
<dbReference type="GO" id="GO:0000978">
    <property type="term" value="F:RNA polymerase II cis-regulatory region sequence-specific DNA binding"/>
    <property type="evidence" value="ECO:0007669"/>
    <property type="project" value="TreeGrafter"/>
</dbReference>
<dbReference type="GO" id="GO:0000122">
    <property type="term" value="P:negative regulation of transcription by RNA polymerase II"/>
    <property type="evidence" value="ECO:0007669"/>
    <property type="project" value="TreeGrafter"/>
</dbReference>
<keyword evidence="6" id="KW-0804">Transcription</keyword>
<dbReference type="PROSITE" id="PS00031">
    <property type="entry name" value="NUCLEAR_REC_DBD_1"/>
    <property type="match status" value="2"/>
</dbReference>
<proteinExistence type="predicted"/>
<dbReference type="PRINTS" id="PR00047">
    <property type="entry name" value="STROIDFINGER"/>
</dbReference>
<evidence type="ECO:0000256" key="3">
    <source>
        <dbReference type="ARBA" id="ARBA00022833"/>
    </source>
</evidence>
<evidence type="ECO:0000259" key="10">
    <source>
        <dbReference type="PROSITE" id="PS51030"/>
    </source>
</evidence>
<dbReference type="GO" id="GO:0045944">
    <property type="term" value="P:positive regulation of transcription by RNA polymerase II"/>
    <property type="evidence" value="ECO:0007669"/>
    <property type="project" value="TreeGrafter"/>
</dbReference>
<dbReference type="SUPFAM" id="SSF57716">
    <property type="entry name" value="Glucocorticoid receptor-like (DNA-binding domain)"/>
    <property type="match status" value="2"/>
</dbReference>
<dbReference type="AlphaFoldDB" id="A0A816CLM2"/>
<protein>
    <recommendedName>
        <fullName evidence="10">Nuclear receptor domain-containing protein</fullName>
    </recommendedName>
</protein>
<evidence type="ECO:0000256" key="2">
    <source>
        <dbReference type="ARBA" id="ARBA00022771"/>
    </source>
</evidence>
<reference evidence="12" key="1">
    <citation type="submission" date="2021-02" db="EMBL/GenBank/DDBJ databases">
        <authorList>
            <person name="Nowell W R."/>
        </authorList>
    </citation>
    <scope>NUCLEOTIDE SEQUENCE</scope>
</reference>
<dbReference type="Gene3D" id="3.30.50.10">
    <property type="entry name" value="Erythroid Transcription Factor GATA-1, subunit A"/>
    <property type="match status" value="2"/>
</dbReference>
<feature type="compositionally biased region" description="Low complexity" evidence="9">
    <location>
        <begin position="7"/>
        <end position="17"/>
    </location>
</feature>
<evidence type="ECO:0000313" key="11">
    <source>
        <dbReference type="EMBL" id="CAF1394832.1"/>
    </source>
</evidence>
<keyword evidence="7" id="KW-0675">Receptor</keyword>
<evidence type="ECO:0000313" key="13">
    <source>
        <dbReference type="Proteomes" id="UP000663870"/>
    </source>
</evidence>
<dbReference type="EMBL" id="CAJNOH010005310">
    <property type="protein sequence ID" value="CAF1394832.1"/>
    <property type="molecule type" value="Genomic_DNA"/>
</dbReference>
<evidence type="ECO:0000256" key="5">
    <source>
        <dbReference type="ARBA" id="ARBA00023125"/>
    </source>
</evidence>
<accession>A0A816CLM2</accession>
<evidence type="ECO:0000256" key="9">
    <source>
        <dbReference type="SAM" id="MobiDB-lite"/>
    </source>
</evidence>
<organism evidence="12 13">
    <name type="scientific">Rotaria sordida</name>
    <dbReference type="NCBI Taxonomy" id="392033"/>
    <lineage>
        <taxon>Eukaryota</taxon>
        <taxon>Metazoa</taxon>
        <taxon>Spiralia</taxon>
        <taxon>Gnathifera</taxon>
        <taxon>Rotifera</taxon>
        <taxon>Eurotatoria</taxon>
        <taxon>Bdelloidea</taxon>
        <taxon>Philodinida</taxon>
        <taxon>Philodinidae</taxon>
        <taxon>Rotaria</taxon>
    </lineage>
</organism>
<dbReference type="InterPro" id="IPR001628">
    <property type="entry name" value="Znf_hrmn_rcpt"/>
</dbReference>
<evidence type="ECO:0000256" key="1">
    <source>
        <dbReference type="ARBA" id="ARBA00022723"/>
    </source>
</evidence>
<feature type="domain" description="Nuclear receptor" evidence="10">
    <location>
        <begin position="27"/>
        <end position="103"/>
    </location>
</feature>
<keyword evidence="3" id="KW-0862">Zinc</keyword>
<comment type="caution">
    <text evidence="12">The sequence shown here is derived from an EMBL/GenBank/DDBJ whole genome shotgun (WGS) entry which is preliminary data.</text>
</comment>
<name>A0A816CLM2_9BILA</name>
<gene>
    <name evidence="12" type="ORF">JXQ802_LOCUS50702</name>
    <name evidence="11" type="ORF">PYM288_LOCUS34520</name>
</gene>
<dbReference type="PANTHER" id="PTHR24082">
    <property type="entry name" value="NUCLEAR HORMONE RECEPTOR"/>
    <property type="match status" value="1"/>
</dbReference>
<evidence type="ECO:0000256" key="7">
    <source>
        <dbReference type="ARBA" id="ARBA00023170"/>
    </source>
</evidence>
<dbReference type="PROSITE" id="PS51030">
    <property type="entry name" value="NUCLEAR_REC_DBD_2"/>
    <property type="match status" value="2"/>
</dbReference>
<dbReference type="InterPro" id="IPR013088">
    <property type="entry name" value="Znf_NHR/GATA"/>
</dbReference>
<dbReference type="Proteomes" id="UP000663870">
    <property type="component" value="Unassembled WGS sequence"/>
</dbReference>
<dbReference type="EMBL" id="CAJNOL010006798">
    <property type="protein sequence ID" value="CAF1621901.1"/>
    <property type="molecule type" value="Genomic_DNA"/>
</dbReference>
<evidence type="ECO:0000256" key="8">
    <source>
        <dbReference type="ARBA" id="ARBA00023242"/>
    </source>
</evidence>
<dbReference type="PANTHER" id="PTHR24082:SF507">
    <property type="entry name" value="BILE ACID RECEPTOR-RELATED"/>
    <property type="match status" value="1"/>
</dbReference>
<dbReference type="Pfam" id="PF00105">
    <property type="entry name" value="zf-C4"/>
    <property type="match status" value="2"/>
</dbReference>
<evidence type="ECO:0000313" key="12">
    <source>
        <dbReference type="EMBL" id="CAF1621901.1"/>
    </source>
</evidence>